<evidence type="ECO:0000313" key="2">
    <source>
        <dbReference type="Proteomes" id="UP000659124"/>
    </source>
</evidence>
<comment type="caution">
    <text evidence="1">The sequence shown here is derived from an EMBL/GenBank/DDBJ whole genome shotgun (WGS) entry which is preliminary data.</text>
</comment>
<dbReference type="Proteomes" id="UP000659124">
    <property type="component" value="Unassembled WGS sequence"/>
</dbReference>
<organism evidence="1 2">
    <name type="scientific">Chitinophaga qingshengii</name>
    <dbReference type="NCBI Taxonomy" id="1569794"/>
    <lineage>
        <taxon>Bacteria</taxon>
        <taxon>Pseudomonadati</taxon>
        <taxon>Bacteroidota</taxon>
        <taxon>Chitinophagia</taxon>
        <taxon>Chitinophagales</taxon>
        <taxon>Chitinophagaceae</taxon>
        <taxon>Chitinophaga</taxon>
    </lineage>
</organism>
<keyword evidence="2" id="KW-1185">Reference proteome</keyword>
<name>A0ABR7TJB4_9BACT</name>
<proteinExistence type="predicted"/>
<reference evidence="1 2" key="1">
    <citation type="submission" date="2020-09" db="EMBL/GenBank/DDBJ databases">
        <title>Genome sequences of type strains of Chitinophaga qingshengii and Chitinophaga varians.</title>
        <authorList>
            <person name="Kittiwongwattana C."/>
        </authorList>
    </citation>
    <scope>NUCLEOTIDE SEQUENCE [LARGE SCALE GENOMIC DNA]</scope>
    <source>
        <strain evidence="1 2">JCM 30026</strain>
    </source>
</reference>
<evidence type="ECO:0000313" key="1">
    <source>
        <dbReference type="EMBL" id="MBC9930587.1"/>
    </source>
</evidence>
<dbReference type="EMBL" id="JACVFC010000001">
    <property type="protein sequence ID" value="MBC9930587.1"/>
    <property type="molecule type" value="Genomic_DNA"/>
</dbReference>
<accession>A0ABR7TJB4</accession>
<protein>
    <submittedName>
        <fullName evidence="1">Uncharacterized protein</fullName>
    </submittedName>
</protein>
<dbReference type="RefSeq" id="WP_188087653.1">
    <property type="nucleotide sequence ID" value="NZ_JACVFC010000001.1"/>
</dbReference>
<sequence length="851" mass="96034">MMKKNNIQRWLPWLMILWLLLSAAGTSAQGKVFRTMHASFTIDGRGYITSIKDKRTGKEYCPAGMSSPLLCLYKDKQWIYPVKAIIDGALVKLTYTDGSIATIKSDEKKEYLRLQLVAVDNRSHADNIVWGPYKTNISKTIGEIISVVRDDHFAIGMMALNDNTTSGPPTDGDMGFMYYYIHSPDPVKYPLPPHLKEGQTFKIGGDGISDIAFYSQPEEYFRMCYGDGARLEPSFGSTICLHSRDRRKEQMIRYPVLPDNLDGGFNSARYQLVEPTDADFNGSAIALYACPDQRGLATIERIVLNEGLPHPESDGIWIKDPRAFKPDIAWWGAHDSLASYAAQLGLQAVQDEGWGEYYPNPANRWGKKKISFAHGPAMSIPDFGRQMKTEGVRYGLHTLCEFLQPDNNSDVAPVPSDSLAIMQRTTLAHALSPNDTMIMVTDTAYFNEFGGWEGNHTNVLKIGKELIEYNGITTTPPYTFLHVNRGFHGTVKGTFPAGTTVVKLQPNCYRGFAPNMDLQEDYAGYYGRWLTEGHMDYIDFDGLESCIYQGHGQYSFKRFFRKLFDTYRQTGGDYLRVMGSCVYEGNWHYMSVCNVGGGDHMFDPVHNKWGIEGKDMRYVFESNYFPATFGIMSYSGSWSLYDAENLQAKSIGWNATYMLGLSQETVESSGEKQAIFRAFRDWQDARAAGMFNTQQREKLKDLRYKYHLERNGEGSYILYTLKERRFPELRYGHSTPLRTGVPPQARVQELAIRMTIPEKSSVAGLVVRLSDNTEIQVDHPLTNGQCIIFRNGAWQLTDKNRKVLSALPVKRKTVAGNGMDTITLEALQPANDAVKMELVATYVVSSEKVNK</sequence>
<gene>
    <name evidence="1" type="ORF">ICL07_09405</name>
</gene>